<name>A0ABD1RDQ9_9LAMI</name>
<dbReference type="AlphaFoldDB" id="A0ABD1RDQ9"/>
<keyword evidence="2" id="KW-1185">Reference proteome</keyword>
<reference evidence="2" key="1">
    <citation type="submission" date="2024-07" db="EMBL/GenBank/DDBJ databases">
        <title>Two chromosome-level genome assemblies of Korean endemic species Abeliophyllum distichum and Forsythia ovata (Oleaceae).</title>
        <authorList>
            <person name="Jang H."/>
        </authorList>
    </citation>
    <scope>NUCLEOTIDE SEQUENCE [LARGE SCALE GENOMIC DNA]</scope>
</reference>
<accession>A0ABD1RDQ9</accession>
<protein>
    <submittedName>
        <fullName evidence="1">Uncharacterized protein</fullName>
    </submittedName>
</protein>
<evidence type="ECO:0000313" key="1">
    <source>
        <dbReference type="EMBL" id="KAL2486561.1"/>
    </source>
</evidence>
<sequence length="150" mass="17249">MIDHQDAPSQETSEEHHLLLFVTVQQFIALQDQVTIMMNILQRVTTPPPTVEILPAVEIFPAIEIPPSEITQTHEMMSSSCYSIPKNWENLLNEKVDEAIVRRKNRKRPITIKEDPFTEELMSVPLPLKFEEPTGDFDGTTNPIDHIRTF</sequence>
<comment type="caution">
    <text evidence="1">The sequence shown here is derived from an EMBL/GenBank/DDBJ whole genome shotgun (WGS) entry which is preliminary data.</text>
</comment>
<evidence type="ECO:0000313" key="2">
    <source>
        <dbReference type="Proteomes" id="UP001604336"/>
    </source>
</evidence>
<dbReference type="Proteomes" id="UP001604336">
    <property type="component" value="Unassembled WGS sequence"/>
</dbReference>
<dbReference type="EMBL" id="JBFOLK010000009">
    <property type="protein sequence ID" value="KAL2486561.1"/>
    <property type="molecule type" value="Genomic_DNA"/>
</dbReference>
<proteinExistence type="predicted"/>
<organism evidence="1 2">
    <name type="scientific">Abeliophyllum distichum</name>
    <dbReference type="NCBI Taxonomy" id="126358"/>
    <lineage>
        <taxon>Eukaryota</taxon>
        <taxon>Viridiplantae</taxon>
        <taxon>Streptophyta</taxon>
        <taxon>Embryophyta</taxon>
        <taxon>Tracheophyta</taxon>
        <taxon>Spermatophyta</taxon>
        <taxon>Magnoliopsida</taxon>
        <taxon>eudicotyledons</taxon>
        <taxon>Gunneridae</taxon>
        <taxon>Pentapetalae</taxon>
        <taxon>asterids</taxon>
        <taxon>lamiids</taxon>
        <taxon>Lamiales</taxon>
        <taxon>Oleaceae</taxon>
        <taxon>Forsythieae</taxon>
        <taxon>Abeliophyllum</taxon>
    </lineage>
</organism>
<gene>
    <name evidence="1" type="ORF">Adt_31317</name>
</gene>